<dbReference type="InterPro" id="IPR000253">
    <property type="entry name" value="FHA_dom"/>
</dbReference>
<evidence type="ECO:0000313" key="4">
    <source>
        <dbReference type="Proteomes" id="UP000094336"/>
    </source>
</evidence>
<dbReference type="GeneID" id="30148450"/>
<evidence type="ECO:0000256" key="1">
    <source>
        <dbReference type="SAM" id="MobiDB-lite"/>
    </source>
</evidence>
<protein>
    <recommendedName>
        <fullName evidence="2">FHA domain-containing protein</fullName>
    </recommendedName>
</protein>
<dbReference type="RefSeq" id="XP_018983386.1">
    <property type="nucleotide sequence ID" value="XM_019130597.1"/>
</dbReference>
<dbReference type="Proteomes" id="UP000094336">
    <property type="component" value="Unassembled WGS sequence"/>
</dbReference>
<feature type="compositionally biased region" description="Acidic residues" evidence="1">
    <location>
        <begin position="550"/>
        <end position="559"/>
    </location>
</feature>
<feature type="compositionally biased region" description="Polar residues" evidence="1">
    <location>
        <begin position="714"/>
        <end position="725"/>
    </location>
</feature>
<feature type="domain" description="FHA" evidence="2">
    <location>
        <begin position="23"/>
        <end position="75"/>
    </location>
</feature>
<dbReference type="PROSITE" id="PS50006">
    <property type="entry name" value="FHA_DOMAIN"/>
    <property type="match status" value="1"/>
</dbReference>
<organism evidence="3 4">
    <name type="scientific">Babjeviella inositovora NRRL Y-12698</name>
    <dbReference type="NCBI Taxonomy" id="984486"/>
    <lineage>
        <taxon>Eukaryota</taxon>
        <taxon>Fungi</taxon>
        <taxon>Dikarya</taxon>
        <taxon>Ascomycota</taxon>
        <taxon>Saccharomycotina</taxon>
        <taxon>Pichiomycetes</taxon>
        <taxon>Serinales incertae sedis</taxon>
        <taxon>Babjeviella</taxon>
    </lineage>
</organism>
<sequence>MTEPKPKKVLTYTFDTQPEKREISLGRFSTTQVLQNADFPIDNKFISRLHAQFIISSLPLNLAVRDCSSKTGSAVITDQQQIDSLGSLDELDACPKQKLTTQETPVLSPFILCLAQPRLEDVFKQSPGLKYRLYYRATFSDKQLTLRRMSQLYFATKNGGMSNSSEEVVEILSDSGEVHDGVDETTSAFESKTVETASETAQSAVEITTKVPSLFSGTVDSGDQDQGDTVPGVFGSLGEELSRNAPETLTCESDSSDSDNLDYDPKLLVGVDASISAASFRKVSQSEDPMGQIMDFTQIDSLDELDNEEIDNSTEMGLRSPKAFFDGDVAMNDASEDDSSSDSELNHNKTEYFMRMAGLSQPAERKTSGPGPEPDNTTIAIHKAQEVEETGSVFLSKPAIPANEDEYLQEVESVSGSSLEHVTGNNSYSTDSAKGFQESDHPEATSSRSWLINDFDSEPVKSTEEIGIDAFGSQPQFTQPVMTAVDSEERGDDVYSECEEVELNHGSQYDMDDVSKVLDAETDRGMIFEVSDQEYEFPLMEVCGEARNEEEQEAEDEVSDVLSDSECLGSENDEEFEAITNDHEASEDEVYEGATEEDMIYERADKQCYEQDSVKVFYDDDDKGRKHGERGSESGGNDDGETGDLYVKDADEDNVQSEGSEVDLSINEGIPRGLTESVSCLDERSATSSIHIFQNLKRTREVTEVSKSAKRSKTSPGERTPSTADSDIPTPLVPGKLLPITKRDLAFMFAGSLALFTALCTLPEI</sequence>
<accession>A0A1E3QKB5</accession>
<gene>
    <name evidence="3" type="ORF">BABINDRAFT_168636</name>
</gene>
<feature type="region of interest" description="Disordered" evidence="1">
    <location>
        <begin position="617"/>
        <end position="646"/>
    </location>
</feature>
<keyword evidence="4" id="KW-1185">Reference proteome</keyword>
<name>A0A1E3QKB5_9ASCO</name>
<feature type="region of interest" description="Disordered" evidence="1">
    <location>
        <begin position="409"/>
        <end position="447"/>
    </location>
</feature>
<feature type="region of interest" description="Disordered" evidence="1">
    <location>
        <begin position="547"/>
        <end position="568"/>
    </location>
</feature>
<evidence type="ECO:0000259" key="2">
    <source>
        <dbReference type="PROSITE" id="PS50006"/>
    </source>
</evidence>
<dbReference type="EMBL" id="KV454437">
    <property type="protein sequence ID" value="ODQ78058.1"/>
    <property type="molecule type" value="Genomic_DNA"/>
</dbReference>
<proteinExistence type="predicted"/>
<feature type="region of interest" description="Disordered" evidence="1">
    <location>
        <begin position="704"/>
        <end position="733"/>
    </location>
</feature>
<feature type="compositionally biased region" description="Polar residues" evidence="1">
    <location>
        <begin position="412"/>
        <end position="432"/>
    </location>
</feature>
<dbReference type="AlphaFoldDB" id="A0A1E3QKB5"/>
<reference evidence="4" key="1">
    <citation type="submission" date="2016-05" db="EMBL/GenBank/DDBJ databases">
        <title>Comparative genomics of biotechnologically important yeasts.</title>
        <authorList>
            <consortium name="DOE Joint Genome Institute"/>
            <person name="Riley R."/>
            <person name="Haridas S."/>
            <person name="Wolfe K.H."/>
            <person name="Lopes M.R."/>
            <person name="Hittinger C.T."/>
            <person name="Goker M."/>
            <person name="Salamov A."/>
            <person name="Wisecaver J."/>
            <person name="Long T.M."/>
            <person name="Aerts A.L."/>
            <person name="Barry K."/>
            <person name="Choi C."/>
            <person name="Clum A."/>
            <person name="Coughlan A.Y."/>
            <person name="Deshpande S."/>
            <person name="Douglass A.P."/>
            <person name="Hanson S.J."/>
            <person name="Klenk H.-P."/>
            <person name="Labutti K."/>
            <person name="Lapidus A."/>
            <person name="Lindquist E."/>
            <person name="Lipzen A."/>
            <person name="Meier-Kolthoff J.P."/>
            <person name="Ohm R.A."/>
            <person name="Otillar R.P."/>
            <person name="Pangilinan J."/>
            <person name="Peng Y."/>
            <person name="Rokas A."/>
            <person name="Rosa C.A."/>
            <person name="Scheuner C."/>
            <person name="Sibirny A.A."/>
            <person name="Slot J.C."/>
            <person name="Stielow J.B."/>
            <person name="Sun H."/>
            <person name="Kurtzman C.P."/>
            <person name="Blackwell M."/>
            <person name="Grigoriev I.V."/>
            <person name="Jeffries T.W."/>
        </authorList>
    </citation>
    <scope>NUCLEOTIDE SEQUENCE [LARGE SCALE GENOMIC DNA]</scope>
    <source>
        <strain evidence="4">NRRL Y-12698</strain>
    </source>
</reference>
<evidence type="ECO:0000313" key="3">
    <source>
        <dbReference type="EMBL" id="ODQ78058.1"/>
    </source>
</evidence>
<feature type="region of interest" description="Disordered" evidence="1">
    <location>
        <begin position="241"/>
        <end position="260"/>
    </location>
</feature>